<dbReference type="EMBL" id="MEZK01000031">
    <property type="protein sequence ID" value="OGD61840.1"/>
    <property type="molecule type" value="Genomic_DNA"/>
</dbReference>
<feature type="transmembrane region" description="Helical" evidence="8">
    <location>
        <begin position="127"/>
        <end position="157"/>
    </location>
</feature>
<dbReference type="Pfam" id="PF13231">
    <property type="entry name" value="PMT_2"/>
    <property type="match status" value="1"/>
</dbReference>
<name>A0A1F5E3G0_9BACT</name>
<feature type="transmembrane region" description="Helical" evidence="8">
    <location>
        <begin position="51"/>
        <end position="68"/>
    </location>
</feature>
<dbReference type="GO" id="GO:0009103">
    <property type="term" value="P:lipopolysaccharide biosynthetic process"/>
    <property type="evidence" value="ECO:0007669"/>
    <property type="project" value="UniProtKB-ARBA"/>
</dbReference>
<feature type="transmembrane region" description="Helical" evidence="8">
    <location>
        <begin position="169"/>
        <end position="191"/>
    </location>
</feature>
<keyword evidence="4" id="KW-0808">Transferase</keyword>
<dbReference type="PANTHER" id="PTHR33908">
    <property type="entry name" value="MANNOSYLTRANSFERASE YKCB-RELATED"/>
    <property type="match status" value="1"/>
</dbReference>
<evidence type="ECO:0000256" key="1">
    <source>
        <dbReference type="ARBA" id="ARBA00004651"/>
    </source>
</evidence>
<feature type="transmembrane region" description="Helical" evidence="8">
    <location>
        <begin position="284"/>
        <end position="302"/>
    </location>
</feature>
<sequence>MDDHEYLGRLTNPHLIQVLSQGHPPLHAGFILLLWPFIQLTNWFRFDPIIVIKLINILLAWGCLWLFYKLIKAFFPKINPLVASVLVALTPMFWIMNVTLLTENVYIFLFLLSLFTSYVFLKTKQNRWLIVTALALGLAYLTHQLITFYLPAFSLLLLLKPKQRQLKPIVILGLVLTLGLVLANFFLAWLYTQRGFSLNQALTFTLTSKSADFAQLGTFPLNLVRSFRNWLILSLRSFTNFSMILGSLGLVFWLRRNFRQGIRLLLWLIPSFLAAQWWDGLLMGRHLLLALFPLVLLIAYLIQNRQLLLFLTFFSLCLTSFGAMMLLRQPLPADLTQKTIQSLPQNGLLLESHFLRPWISYQGKTMYVNEPGTPQNFEQEINKSLADNKLVFLTSQALSDPYGVYTGPYLHPLSLSFNQPSKLSAILKNYQLTPYATISAQLHLTIYQIKNKFPEPDFVADIVPAWQQNRLDFFDPLSQLWFLAKNFFISDKIQTM</sequence>
<dbReference type="AlphaFoldDB" id="A0A1F5E3G0"/>
<feature type="transmembrane region" description="Helical" evidence="8">
    <location>
        <begin position="80"/>
        <end position="98"/>
    </location>
</feature>
<reference evidence="10 11" key="1">
    <citation type="journal article" date="2016" name="Nat. Commun.">
        <title>Thousands of microbial genomes shed light on interconnected biogeochemical processes in an aquifer system.</title>
        <authorList>
            <person name="Anantharaman K."/>
            <person name="Brown C.T."/>
            <person name="Hug L.A."/>
            <person name="Sharon I."/>
            <person name="Castelle C.J."/>
            <person name="Probst A.J."/>
            <person name="Thomas B.C."/>
            <person name="Singh A."/>
            <person name="Wilkins M.J."/>
            <person name="Karaoz U."/>
            <person name="Brodie E.L."/>
            <person name="Williams K.H."/>
            <person name="Hubbard S.S."/>
            <person name="Banfield J.F."/>
        </authorList>
    </citation>
    <scope>NUCLEOTIDE SEQUENCE [LARGE SCALE GENOMIC DNA]</scope>
</reference>
<evidence type="ECO:0000313" key="11">
    <source>
        <dbReference type="Proteomes" id="UP000177006"/>
    </source>
</evidence>
<feature type="transmembrane region" description="Helical" evidence="8">
    <location>
        <begin position="307"/>
        <end position="327"/>
    </location>
</feature>
<proteinExistence type="predicted"/>
<evidence type="ECO:0000256" key="6">
    <source>
        <dbReference type="ARBA" id="ARBA00022989"/>
    </source>
</evidence>
<dbReference type="GO" id="GO:0016763">
    <property type="term" value="F:pentosyltransferase activity"/>
    <property type="evidence" value="ECO:0007669"/>
    <property type="project" value="TreeGrafter"/>
</dbReference>
<evidence type="ECO:0000256" key="5">
    <source>
        <dbReference type="ARBA" id="ARBA00022692"/>
    </source>
</evidence>
<keyword evidence="5 8" id="KW-0812">Transmembrane</keyword>
<keyword evidence="6 8" id="KW-1133">Transmembrane helix</keyword>
<keyword evidence="3" id="KW-0328">Glycosyltransferase</keyword>
<feature type="domain" description="Glycosyltransferase RgtA/B/C/D-like" evidence="9">
    <location>
        <begin position="47"/>
        <end position="189"/>
    </location>
</feature>
<gene>
    <name evidence="10" type="ORF">A2160_00920</name>
</gene>
<evidence type="ECO:0000256" key="7">
    <source>
        <dbReference type="ARBA" id="ARBA00023136"/>
    </source>
</evidence>
<accession>A0A1F5E3G0</accession>
<evidence type="ECO:0000259" key="9">
    <source>
        <dbReference type="Pfam" id="PF13231"/>
    </source>
</evidence>
<evidence type="ECO:0000256" key="3">
    <source>
        <dbReference type="ARBA" id="ARBA00022676"/>
    </source>
</evidence>
<keyword evidence="7 8" id="KW-0472">Membrane</keyword>
<comment type="subcellular location">
    <subcellularLocation>
        <location evidence="1">Cell membrane</location>
        <topology evidence="1">Multi-pass membrane protein</topology>
    </subcellularLocation>
</comment>
<evidence type="ECO:0000313" key="10">
    <source>
        <dbReference type="EMBL" id="OGD61840.1"/>
    </source>
</evidence>
<dbReference type="STRING" id="1797457.A2160_00920"/>
<evidence type="ECO:0000256" key="8">
    <source>
        <dbReference type="SAM" id="Phobius"/>
    </source>
</evidence>
<feature type="transmembrane region" description="Helical" evidence="8">
    <location>
        <begin position="230"/>
        <end position="254"/>
    </location>
</feature>
<evidence type="ECO:0000256" key="2">
    <source>
        <dbReference type="ARBA" id="ARBA00022475"/>
    </source>
</evidence>
<organism evidence="10 11">
    <name type="scientific">Candidatus Beckwithbacteria bacterium RBG_13_42_9</name>
    <dbReference type="NCBI Taxonomy" id="1797457"/>
    <lineage>
        <taxon>Bacteria</taxon>
        <taxon>Candidatus Beckwithiibacteriota</taxon>
    </lineage>
</organism>
<keyword evidence="2" id="KW-1003">Cell membrane</keyword>
<feature type="transmembrane region" description="Helical" evidence="8">
    <location>
        <begin position="261"/>
        <end position="278"/>
    </location>
</feature>
<dbReference type="InterPro" id="IPR038731">
    <property type="entry name" value="RgtA/B/C-like"/>
</dbReference>
<feature type="transmembrane region" description="Helical" evidence="8">
    <location>
        <begin position="105"/>
        <end position="121"/>
    </location>
</feature>
<feature type="transmembrane region" description="Helical" evidence="8">
    <location>
        <begin position="26"/>
        <end position="44"/>
    </location>
</feature>
<dbReference type="GO" id="GO:0005886">
    <property type="term" value="C:plasma membrane"/>
    <property type="evidence" value="ECO:0007669"/>
    <property type="project" value="UniProtKB-SubCell"/>
</dbReference>
<dbReference type="PANTHER" id="PTHR33908:SF11">
    <property type="entry name" value="MEMBRANE PROTEIN"/>
    <property type="match status" value="1"/>
</dbReference>
<dbReference type="InterPro" id="IPR050297">
    <property type="entry name" value="LipidA_mod_glycosyltrf_83"/>
</dbReference>
<evidence type="ECO:0000256" key="4">
    <source>
        <dbReference type="ARBA" id="ARBA00022679"/>
    </source>
</evidence>
<dbReference type="Proteomes" id="UP000177006">
    <property type="component" value="Unassembled WGS sequence"/>
</dbReference>
<comment type="caution">
    <text evidence="10">The sequence shown here is derived from an EMBL/GenBank/DDBJ whole genome shotgun (WGS) entry which is preliminary data.</text>
</comment>
<protein>
    <recommendedName>
        <fullName evidence="9">Glycosyltransferase RgtA/B/C/D-like domain-containing protein</fullName>
    </recommendedName>
</protein>